<dbReference type="Gene3D" id="3.40.50.150">
    <property type="entry name" value="Vaccinia Virus protein VP39"/>
    <property type="match status" value="1"/>
</dbReference>
<evidence type="ECO:0000313" key="5">
    <source>
        <dbReference type="EMBL" id="EIJ40130.1"/>
    </source>
</evidence>
<dbReference type="EMBL" id="JH651379">
    <property type="protein sequence ID" value="EIJ40130.1"/>
    <property type="molecule type" value="Genomic_DNA"/>
</dbReference>
<dbReference type="Pfam" id="PF13847">
    <property type="entry name" value="Methyltransf_31"/>
    <property type="match status" value="1"/>
</dbReference>
<dbReference type="InterPro" id="IPR019874">
    <property type="entry name" value="RF_methyltr_PrmC"/>
</dbReference>
<gene>
    <name evidence="5" type="ORF">JoomaDRAFT_3183</name>
</gene>
<protein>
    <submittedName>
        <fullName evidence="5">Protein-(Glutamine-N5) methyltransferase, release factor-specific</fullName>
    </submittedName>
</protein>
<dbReference type="Gene3D" id="1.10.8.10">
    <property type="entry name" value="DNA helicase RuvA subunit, C-terminal domain"/>
    <property type="match status" value="1"/>
</dbReference>
<evidence type="ECO:0000313" key="6">
    <source>
        <dbReference type="Proteomes" id="UP000004690"/>
    </source>
</evidence>
<dbReference type="Proteomes" id="UP000004690">
    <property type="component" value="Unassembled WGS sequence"/>
</dbReference>
<dbReference type="HOGENOM" id="CLU_018398_3_2_10"/>
<dbReference type="InterPro" id="IPR050320">
    <property type="entry name" value="N5-glutamine_MTase"/>
</dbReference>
<reference evidence="5 6" key="1">
    <citation type="submission" date="2012-02" db="EMBL/GenBank/DDBJ databases">
        <title>Improved High-Quality Draft genome of Joostella marina DSM 19592.</title>
        <authorList>
            <consortium name="US DOE Joint Genome Institute (JGI-PGF)"/>
            <person name="Lucas S."/>
            <person name="Copeland A."/>
            <person name="Lapidus A."/>
            <person name="Bruce D."/>
            <person name="Goodwin L."/>
            <person name="Pitluck S."/>
            <person name="Peters L."/>
            <person name="Chertkov O."/>
            <person name="Ovchinnikova G."/>
            <person name="Kyrpides N."/>
            <person name="Mavromatis K."/>
            <person name="Detter J.C."/>
            <person name="Han C."/>
            <person name="Land M."/>
            <person name="Hauser L."/>
            <person name="Markowitz V."/>
            <person name="Cheng J.-F."/>
            <person name="Hugenholtz P."/>
            <person name="Woyke T."/>
            <person name="Wu D."/>
            <person name="Tindall B."/>
            <person name="Brambilla E."/>
            <person name="Klenk H.-P."/>
            <person name="Eisen J.A."/>
        </authorList>
    </citation>
    <scope>NUCLEOTIDE SEQUENCE [LARGE SCALE GENOMIC DNA]</scope>
    <source>
        <strain evidence="5 6">DSM 19592</strain>
    </source>
</reference>
<dbReference type="InterPro" id="IPR029063">
    <property type="entry name" value="SAM-dependent_MTases_sf"/>
</dbReference>
<keyword evidence="2 5" id="KW-0808">Transferase</keyword>
<dbReference type="SUPFAM" id="SSF53335">
    <property type="entry name" value="S-adenosyl-L-methionine-dependent methyltransferases"/>
    <property type="match status" value="1"/>
</dbReference>
<dbReference type="InterPro" id="IPR025714">
    <property type="entry name" value="Methyltranfer_dom"/>
</dbReference>
<dbReference type="NCBIfam" id="TIGR03534">
    <property type="entry name" value="RF_mod_PrmC"/>
    <property type="match status" value="1"/>
</dbReference>
<name>I3C937_9FLAO</name>
<evidence type="ECO:0000259" key="4">
    <source>
        <dbReference type="Pfam" id="PF13847"/>
    </source>
</evidence>
<dbReference type="STRING" id="926559.JoomaDRAFT_3183"/>
<dbReference type="CDD" id="cd02440">
    <property type="entry name" value="AdoMet_MTases"/>
    <property type="match status" value="1"/>
</dbReference>
<dbReference type="OrthoDB" id="9800643at2"/>
<evidence type="ECO:0000256" key="3">
    <source>
        <dbReference type="ARBA" id="ARBA00022691"/>
    </source>
</evidence>
<dbReference type="RefSeq" id="WP_008614127.1">
    <property type="nucleotide sequence ID" value="NZ_JH651379.1"/>
</dbReference>
<dbReference type="InterPro" id="IPR004556">
    <property type="entry name" value="HemK-like"/>
</dbReference>
<keyword evidence="1 5" id="KW-0489">Methyltransferase</keyword>
<proteinExistence type="predicted"/>
<dbReference type="GO" id="GO:0032259">
    <property type="term" value="P:methylation"/>
    <property type="evidence" value="ECO:0007669"/>
    <property type="project" value="UniProtKB-KW"/>
</dbReference>
<dbReference type="eggNOG" id="COG2890">
    <property type="taxonomic scope" value="Bacteria"/>
</dbReference>
<keyword evidence="3" id="KW-0949">S-adenosyl-L-methionine</keyword>
<sequence>MKLGEIKKLYQNELEALYPLEEIKTFFNWLCEAYLQLKPFQIQQDLDLVIEANSLLKFQSALNALKVEKPIQYILGSAHFYGMEFMVNEHTLIPRPETEELVSWILKDVSKSDNLNILDIGTGTGCIPIAIAKNLPNARVYALDVSVEALKIAKRNAESNNVKVTFSEVDILKCSDLSIIFPEVSRFDVIVSNPPYVRNLEKKEMNTNVLAYEPETALFVADDNALLFYEIIAVLASSNLKEGGKLYFEINQYLGKEMLELMEKYKFSNNQLKKDLFGNNRMMKGEK</sequence>
<dbReference type="GO" id="GO:0003676">
    <property type="term" value="F:nucleic acid binding"/>
    <property type="evidence" value="ECO:0007669"/>
    <property type="project" value="InterPro"/>
</dbReference>
<dbReference type="PANTHER" id="PTHR18895">
    <property type="entry name" value="HEMK METHYLTRANSFERASE"/>
    <property type="match status" value="1"/>
</dbReference>
<dbReference type="InterPro" id="IPR002052">
    <property type="entry name" value="DNA_methylase_N6_adenine_CS"/>
</dbReference>
<dbReference type="AlphaFoldDB" id="I3C937"/>
<dbReference type="PANTHER" id="PTHR18895:SF74">
    <property type="entry name" value="MTRF1L RELEASE FACTOR GLUTAMINE METHYLTRANSFERASE"/>
    <property type="match status" value="1"/>
</dbReference>
<organism evidence="5 6">
    <name type="scientific">Galbibacter orientalis DSM 19592</name>
    <dbReference type="NCBI Taxonomy" id="926559"/>
    <lineage>
        <taxon>Bacteria</taxon>
        <taxon>Pseudomonadati</taxon>
        <taxon>Bacteroidota</taxon>
        <taxon>Flavobacteriia</taxon>
        <taxon>Flavobacteriales</taxon>
        <taxon>Flavobacteriaceae</taxon>
        <taxon>Galbibacter</taxon>
    </lineage>
</organism>
<evidence type="ECO:0000256" key="2">
    <source>
        <dbReference type="ARBA" id="ARBA00022679"/>
    </source>
</evidence>
<dbReference type="NCBIfam" id="TIGR00536">
    <property type="entry name" value="hemK_fam"/>
    <property type="match status" value="1"/>
</dbReference>
<feature type="domain" description="Methyltransferase" evidence="4">
    <location>
        <begin position="112"/>
        <end position="249"/>
    </location>
</feature>
<dbReference type="PROSITE" id="PS00092">
    <property type="entry name" value="N6_MTASE"/>
    <property type="match status" value="1"/>
</dbReference>
<dbReference type="GO" id="GO:0008276">
    <property type="term" value="F:protein methyltransferase activity"/>
    <property type="evidence" value="ECO:0007669"/>
    <property type="project" value="InterPro"/>
</dbReference>
<accession>I3C937</accession>
<evidence type="ECO:0000256" key="1">
    <source>
        <dbReference type="ARBA" id="ARBA00022603"/>
    </source>
</evidence>
<keyword evidence="6" id="KW-1185">Reference proteome</keyword>